<reference evidence="2 3" key="1">
    <citation type="submission" date="2019-03" db="EMBL/GenBank/DDBJ databases">
        <title>Genomic Encyclopedia of Type Strains, Phase IV (KMG-IV): sequencing the most valuable type-strain genomes for metagenomic binning, comparative biology and taxonomic classification.</title>
        <authorList>
            <person name="Goeker M."/>
        </authorList>
    </citation>
    <scope>NUCLEOTIDE SEQUENCE [LARGE SCALE GENOMIC DNA]</scope>
    <source>
        <strain evidence="2 3">DSM 29487</strain>
    </source>
</reference>
<dbReference type="Gene3D" id="3.40.630.30">
    <property type="match status" value="1"/>
</dbReference>
<dbReference type="EMBL" id="SMCQ01000005">
    <property type="protein sequence ID" value="TCW00929.1"/>
    <property type="molecule type" value="Genomic_DNA"/>
</dbReference>
<dbReference type="SUPFAM" id="SSF55729">
    <property type="entry name" value="Acyl-CoA N-acyltransferases (Nat)"/>
    <property type="match status" value="1"/>
</dbReference>
<dbReference type="InterPro" id="IPR043519">
    <property type="entry name" value="NT_sf"/>
</dbReference>
<dbReference type="RefSeq" id="WP_082787425.1">
    <property type="nucleotide sequence ID" value="NZ_JANKBF010000008.1"/>
</dbReference>
<dbReference type="InterPro" id="IPR016181">
    <property type="entry name" value="Acyl_CoA_acyltransferase"/>
</dbReference>
<dbReference type="SUPFAM" id="SSF81301">
    <property type="entry name" value="Nucleotidyltransferase"/>
    <property type="match status" value="1"/>
</dbReference>
<dbReference type="GO" id="GO:0016747">
    <property type="term" value="F:acyltransferase activity, transferring groups other than amino-acyl groups"/>
    <property type="evidence" value="ECO:0007669"/>
    <property type="project" value="InterPro"/>
</dbReference>
<dbReference type="Proteomes" id="UP000295515">
    <property type="component" value="Unassembled WGS sequence"/>
</dbReference>
<dbReference type="PROSITE" id="PS51186">
    <property type="entry name" value="GNAT"/>
    <property type="match status" value="1"/>
</dbReference>
<dbReference type="Gene3D" id="3.30.460.10">
    <property type="entry name" value="Beta Polymerase, domain 2"/>
    <property type="match status" value="1"/>
</dbReference>
<evidence type="ECO:0000313" key="3">
    <source>
        <dbReference type="Proteomes" id="UP000295515"/>
    </source>
</evidence>
<proteinExistence type="predicted"/>
<dbReference type="AlphaFoldDB" id="A0A4R3Z655"/>
<keyword evidence="3" id="KW-1185">Reference proteome</keyword>
<comment type="caution">
    <text evidence="2">The sequence shown here is derived from an EMBL/GenBank/DDBJ whole genome shotgun (WGS) entry which is preliminary data.</text>
</comment>
<dbReference type="Pfam" id="PF13302">
    <property type="entry name" value="Acetyltransf_3"/>
    <property type="match status" value="1"/>
</dbReference>
<feature type="domain" description="N-acetyltransferase" evidence="1">
    <location>
        <begin position="8"/>
        <end position="165"/>
    </location>
</feature>
<dbReference type="PANTHER" id="PTHR34822">
    <property type="entry name" value="GRPB DOMAIN PROTEIN (AFU_ORTHOLOGUE AFUA_1G01530)"/>
    <property type="match status" value="1"/>
</dbReference>
<gene>
    <name evidence="2" type="ORF">EDD60_10522</name>
</gene>
<dbReference type="PANTHER" id="PTHR34822:SF1">
    <property type="entry name" value="GRPB FAMILY PROTEIN"/>
    <property type="match status" value="1"/>
</dbReference>
<sequence>MLLETKRLYLREFNEDDFDDLATLLQDPQVMYAYEHDFSKQDVKDWLDRQIQRYCQDGFGLWAVILKANHKFIGQVGLSMQDYRGTQILELGYLLKKEYWHQGYAYEACCCCQNYAFYHLKQEQLHAIIKHDNYASIALAKKLGMQKEDEFLTTYYHGEMLHYLYTSDKNSPICLKMRDEQLQESHVQKIQEYNQKIILHEYDSKWINDYQYEEKKIKEILKDKVIQIEHVGSTSVPGLCAKPIIDILLIVADSSKEDDYVPQLLENGYILKVREPDWYEHRMFLATDRAIHLHVFSKDCLEAKRMLVFRDWLINHPEDRELYAQTKRSLAQKVWRYVQDYADQKSAVVQAIMTRALKNNNEKK</sequence>
<dbReference type="InterPro" id="IPR000182">
    <property type="entry name" value="GNAT_dom"/>
</dbReference>
<dbReference type="GeneID" id="98917000"/>
<evidence type="ECO:0000259" key="1">
    <source>
        <dbReference type="PROSITE" id="PS51186"/>
    </source>
</evidence>
<accession>A0A4R3Z655</accession>
<name>A0A4R3Z655_9FIRM</name>
<dbReference type="InterPro" id="IPR007344">
    <property type="entry name" value="GrpB/CoaE"/>
</dbReference>
<keyword evidence="2" id="KW-0808">Transferase</keyword>
<evidence type="ECO:0000313" key="2">
    <source>
        <dbReference type="EMBL" id="TCW00929.1"/>
    </source>
</evidence>
<organism evidence="2 3">
    <name type="scientific">Longibaculum muris</name>
    <dbReference type="NCBI Taxonomy" id="1796628"/>
    <lineage>
        <taxon>Bacteria</taxon>
        <taxon>Bacillati</taxon>
        <taxon>Bacillota</taxon>
        <taxon>Erysipelotrichia</taxon>
        <taxon>Erysipelotrichales</taxon>
        <taxon>Coprobacillaceae</taxon>
        <taxon>Longibaculum</taxon>
    </lineage>
</organism>
<protein>
    <submittedName>
        <fullName evidence="2">GrpB-like predicted nucleotidyltransferase (UPF0157 family)</fullName>
    </submittedName>
</protein>
<dbReference type="Pfam" id="PF04229">
    <property type="entry name" value="GrpB"/>
    <property type="match status" value="1"/>
</dbReference>